<accession>A0A834LX22</accession>
<dbReference type="AlphaFoldDB" id="A0A834LX22"/>
<keyword evidence="2" id="KW-1185">Reference proteome</keyword>
<reference evidence="1" key="1">
    <citation type="submission" date="2019-11" db="EMBL/GenBank/DDBJ databases">
        <authorList>
            <person name="Liu Y."/>
            <person name="Hou J."/>
            <person name="Li T.-Q."/>
            <person name="Guan C.-H."/>
            <person name="Wu X."/>
            <person name="Wu H.-Z."/>
            <person name="Ling F."/>
            <person name="Zhang R."/>
            <person name="Shi X.-G."/>
            <person name="Ren J.-P."/>
            <person name="Chen E.-F."/>
            <person name="Sun J.-M."/>
        </authorList>
    </citation>
    <scope>NUCLEOTIDE SEQUENCE</scope>
    <source>
        <strain evidence="1">Adult_tree_wgs_1</strain>
        <tissue evidence="1">Leaves</tissue>
    </source>
</reference>
<dbReference type="InterPro" id="IPR009003">
    <property type="entry name" value="Peptidase_S1_PA"/>
</dbReference>
<comment type="caution">
    <text evidence="1">The sequence shown here is derived from an EMBL/GenBank/DDBJ whole genome shotgun (WGS) entry which is preliminary data.</text>
</comment>
<sequence>MIPTLNAFIQLSGFPNVIIPCPDIARSLTSNNSYRKCVEAAVKVKSVGYRELNLDADVLSVVPSTILALCKVRLPEDNASHVVEFCYEVPMSGKGIMTFGNPDNCINASRVGIISEIPIYLCNLSLEDLEDCLPYYKNAPAAFHYITSDMNAGCGFSGGPIAGQQNNKLII</sequence>
<organism evidence="1 2">
    <name type="scientific">Rhododendron simsii</name>
    <name type="common">Sims's rhododendron</name>
    <dbReference type="NCBI Taxonomy" id="118357"/>
    <lineage>
        <taxon>Eukaryota</taxon>
        <taxon>Viridiplantae</taxon>
        <taxon>Streptophyta</taxon>
        <taxon>Embryophyta</taxon>
        <taxon>Tracheophyta</taxon>
        <taxon>Spermatophyta</taxon>
        <taxon>Magnoliopsida</taxon>
        <taxon>eudicotyledons</taxon>
        <taxon>Gunneridae</taxon>
        <taxon>Pentapetalae</taxon>
        <taxon>asterids</taxon>
        <taxon>Ericales</taxon>
        <taxon>Ericaceae</taxon>
        <taxon>Ericoideae</taxon>
        <taxon>Rhodoreae</taxon>
        <taxon>Rhododendron</taxon>
    </lineage>
</organism>
<proteinExistence type="predicted"/>
<gene>
    <name evidence="1" type="ORF">RHSIM_Rhsim02G0062800</name>
</gene>
<dbReference type="Proteomes" id="UP000626092">
    <property type="component" value="Unassembled WGS sequence"/>
</dbReference>
<evidence type="ECO:0000313" key="2">
    <source>
        <dbReference type="Proteomes" id="UP000626092"/>
    </source>
</evidence>
<dbReference type="EMBL" id="WJXA01000002">
    <property type="protein sequence ID" value="KAF7151499.1"/>
    <property type="molecule type" value="Genomic_DNA"/>
</dbReference>
<dbReference type="OrthoDB" id="1722725at2759"/>
<dbReference type="SUPFAM" id="SSF50494">
    <property type="entry name" value="Trypsin-like serine proteases"/>
    <property type="match status" value="1"/>
</dbReference>
<name>A0A834LX22_RHOSS</name>
<evidence type="ECO:0000313" key="1">
    <source>
        <dbReference type="EMBL" id="KAF7151499.1"/>
    </source>
</evidence>
<protein>
    <submittedName>
        <fullName evidence="1">Uncharacterized protein</fullName>
    </submittedName>
</protein>